<dbReference type="EMBL" id="JACIBU010000001">
    <property type="protein sequence ID" value="MBB3676002.1"/>
    <property type="molecule type" value="Genomic_DNA"/>
</dbReference>
<dbReference type="InterPro" id="IPR011576">
    <property type="entry name" value="Pyridox_Oxase_N"/>
</dbReference>
<dbReference type="InterPro" id="IPR012349">
    <property type="entry name" value="Split_barrel_FMN-bd"/>
</dbReference>
<dbReference type="PANTHER" id="PTHR35176">
    <property type="entry name" value="HEME OXYGENASE HI_0854-RELATED"/>
    <property type="match status" value="1"/>
</dbReference>
<keyword evidence="1" id="KW-0560">Oxidoreductase</keyword>
<dbReference type="EMBL" id="QKNV01000067">
    <property type="protein sequence ID" value="PZA21775.1"/>
    <property type="molecule type" value="Genomic_DNA"/>
</dbReference>
<keyword evidence="5" id="KW-1185">Reference proteome</keyword>
<dbReference type="SUPFAM" id="SSF50475">
    <property type="entry name" value="FMN-binding split barrel"/>
    <property type="match status" value="1"/>
</dbReference>
<evidence type="ECO:0000313" key="4">
    <source>
        <dbReference type="EMBL" id="PZA21775.1"/>
    </source>
</evidence>
<dbReference type="OrthoDB" id="9788889at2"/>
<evidence type="ECO:0000313" key="6">
    <source>
        <dbReference type="Proteomes" id="UP000580718"/>
    </source>
</evidence>
<dbReference type="Proteomes" id="UP000580718">
    <property type="component" value="Unassembled WGS sequence"/>
</dbReference>
<reference evidence="3 6" key="2">
    <citation type="submission" date="2020-08" db="EMBL/GenBank/DDBJ databases">
        <title>Sequencing the genomes of 1000 actinobacteria strains.</title>
        <authorList>
            <person name="Klenk H.-P."/>
        </authorList>
    </citation>
    <scope>NUCLEOTIDE SEQUENCE [LARGE SCALE GENOMIC DNA]</scope>
    <source>
        <strain evidence="3 6">DSM 16678</strain>
    </source>
</reference>
<dbReference type="GO" id="GO:0005829">
    <property type="term" value="C:cytosol"/>
    <property type="evidence" value="ECO:0007669"/>
    <property type="project" value="TreeGrafter"/>
</dbReference>
<protein>
    <recommendedName>
        <fullName evidence="2">Pyridoxamine 5'-phosphate oxidase N-terminal domain-containing protein</fullName>
    </recommendedName>
</protein>
<evidence type="ECO:0000313" key="5">
    <source>
        <dbReference type="Proteomes" id="UP000247602"/>
    </source>
</evidence>
<organism evidence="4 5">
    <name type="scientific">Modestobacter versicolor</name>
    <dbReference type="NCBI Taxonomy" id="429133"/>
    <lineage>
        <taxon>Bacteria</taxon>
        <taxon>Bacillati</taxon>
        <taxon>Actinomycetota</taxon>
        <taxon>Actinomycetes</taxon>
        <taxon>Geodermatophilales</taxon>
        <taxon>Geodermatophilaceae</taxon>
        <taxon>Modestobacter</taxon>
    </lineage>
</organism>
<dbReference type="RefSeq" id="WP_110551894.1">
    <property type="nucleotide sequence ID" value="NZ_JACIBU010000001.1"/>
</dbReference>
<name>A0A323VAR6_9ACTN</name>
<dbReference type="Pfam" id="PF01243">
    <property type="entry name" value="PNPOx_N"/>
    <property type="match status" value="1"/>
</dbReference>
<evidence type="ECO:0000256" key="1">
    <source>
        <dbReference type="ARBA" id="ARBA00023002"/>
    </source>
</evidence>
<evidence type="ECO:0000259" key="2">
    <source>
        <dbReference type="Pfam" id="PF01243"/>
    </source>
</evidence>
<accession>A0A323VAR6</accession>
<dbReference type="AlphaFoldDB" id="A0A323VAR6"/>
<comment type="caution">
    <text evidence="4">The sequence shown here is derived from an EMBL/GenBank/DDBJ whole genome shotgun (WGS) entry which is preliminary data.</text>
</comment>
<dbReference type="Proteomes" id="UP000247602">
    <property type="component" value="Unassembled WGS sequence"/>
</dbReference>
<feature type="domain" description="Pyridoxamine 5'-phosphate oxidase N-terminal" evidence="2">
    <location>
        <begin position="13"/>
        <end position="113"/>
    </location>
</feature>
<dbReference type="GO" id="GO:0016627">
    <property type="term" value="F:oxidoreductase activity, acting on the CH-CH group of donors"/>
    <property type="evidence" value="ECO:0007669"/>
    <property type="project" value="TreeGrafter"/>
</dbReference>
<dbReference type="PANTHER" id="PTHR35176:SF6">
    <property type="entry name" value="HEME OXYGENASE HI_0854-RELATED"/>
    <property type="match status" value="1"/>
</dbReference>
<dbReference type="InterPro" id="IPR052019">
    <property type="entry name" value="F420H2_bilvrd_red/Heme_oxyg"/>
</dbReference>
<dbReference type="Gene3D" id="2.30.110.10">
    <property type="entry name" value="Electron Transport, Fmn-binding Protein, Chain A"/>
    <property type="match status" value="1"/>
</dbReference>
<proteinExistence type="predicted"/>
<gene>
    <name evidence="4" type="ORF">DMO24_08600</name>
    <name evidence="3" type="ORF">FHX36_001737</name>
</gene>
<reference evidence="4 5" key="1">
    <citation type="submission" date="2018-06" db="EMBL/GenBank/DDBJ databases">
        <title>Draft genome sequence of Modestobacter versicolor CP153-2.</title>
        <authorList>
            <person name="Gundlapally S.R."/>
        </authorList>
    </citation>
    <scope>NUCLEOTIDE SEQUENCE [LARGE SCALE GENOMIC DNA]</scope>
    <source>
        <strain evidence="4 5">CP153-2</strain>
    </source>
</reference>
<sequence>MPDAHPLSGSMWETVPRLLAEHRYLVLGTVDDDGGPWVTPLFFAPDGDSRVVWVSSPDSRHSGNLVARPAVAITLFDTHAPIGRAEAVYLEATAVAVDDGALPAALELLNARLPERQQLGTDEVGPGAALRAYAATVHRHSVLVRGGDQRFDNATDARLAVSPP</sequence>
<dbReference type="GO" id="GO:0070967">
    <property type="term" value="F:coenzyme F420 binding"/>
    <property type="evidence" value="ECO:0007669"/>
    <property type="project" value="TreeGrafter"/>
</dbReference>
<evidence type="ECO:0000313" key="3">
    <source>
        <dbReference type="EMBL" id="MBB3676002.1"/>
    </source>
</evidence>